<organism evidence="1">
    <name type="scientific">Myxococcus phage Mx8</name>
    <dbReference type="NCBI Taxonomy" id="49964"/>
    <lineage>
        <taxon>Viruses</taxon>
        <taxon>Duplodnaviria</taxon>
        <taxon>Heunggongvirae</taxon>
        <taxon>Uroviricota</taxon>
        <taxon>Caudoviricetes</taxon>
        <taxon>Myxoctovirus</taxon>
        <taxon>Myxoctovirus Mx8</taxon>
    </lineage>
</organism>
<dbReference type="RefSeq" id="NP_203422.1">
    <property type="nucleotide sequence ID" value="NC_003085.1"/>
</dbReference>
<dbReference type="GeneID" id="921724"/>
<dbReference type="Proteomes" id="UP000002093">
    <property type="component" value="Segment"/>
</dbReference>
<dbReference type="EMBL" id="AF396866">
    <property type="protein sequence ID" value="AAK94344.1"/>
    <property type="molecule type" value="Genomic_DNA"/>
</dbReference>
<name>O03960_9CAUD</name>
<evidence type="ECO:0000313" key="3">
    <source>
        <dbReference type="Proteomes" id="UP000002093"/>
    </source>
</evidence>
<dbReference type="KEGG" id="vg:921724"/>
<reference evidence="2 3" key="2">
    <citation type="submission" date="2001-06" db="EMBL/GenBank/DDBJ databases">
        <title>Genome organization of temperate Myxococcus phage Mx8.</title>
        <authorList>
            <person name="Youderian P."/>
            <person name="Walthers D."/>
            <person name="Salmi D."/>
            <person name="Magrini V."/>
            <person name="Hartzell P.L."/>
        </authorList>
    </citation>
    <scope>NUCLEOTIDE SEQUENCE [LARGE SCALE GENOMIC DNA]</scope>
</reference>
<proteinExistence type="predicted"/>
<reference evidence="1" key="1">
    <citation type="journal article" date="1998" name="J. Bacteriol.">
        <title>Genetic determinants of immunity and integration of temperate Myxococcus xanthus phage Mx8.</title>
        <authorList>
            <person name="Salmi D."/>
            <person name="Magrini V."/>
            <person name="Hartzell P.L."/>
            <person name="Youderian P."/>
        </authorList>
    </citation>
    <scope>NUCLEOTIDE SEQUENCE</scope>
</reference>
<evidence type="ECO:0000313" key="1">
    <source>
        <dbReference type="EMBL" id="AAC48903.1"/>
    </source>
</evidence>
<accession>O03960</accession>
<evidence type="ECO:0000313" key="2">
    <source>
        <dbReference type="EMBL" id="AAK94344.1"/>
    </source>
</evidence>
<keyword evidence="3" id="KW-1185">Reference proteome</keyword>
<protein>
    <submittedName>
        <fullName evidence="2">p9</fullName>
    </submittedName>
</protein>
<sequence>MTVRLICLETTPGHQTVVSQGGLGAFAMLCTASIPALPIQDHGASTARPPSVAVALLVLRRLELEAERRGDVVAARGWSQTAALVERDTAQWPKAELVVP</sequence>
<dbReference type="EMBL" id="U64984">
    <property type="protein sequence ID" value="AAC48903.1"/>
    <property type="molecule type" value="Genomic_DNA"/>
</dbReference>